<accession>A0A6M6E642</accession>
<organism evidence="1 2">
    <name type="scientific">Priestia megaterium</name>
    <name type="common">Bacillus megaterium</name>
    <dbReference type="NCBI Taxonomy" id="1404"/>
    <lineage>
        <taxon>Bacteria</taxon>
        <taxon>Bacillati</taxon>
        <taxon>Bacillota</taxon>
        <taxon>Bacilli</taxon>
        <taxon>Bacillales</taxon>
        <taxon>Bacillaceae</taxon>
        <taxon>Priestia</taxon>
    </lineage>
</organism>
<dbReference type="Proteomes" id="UP000501076">
    <property type="component" value="Plasmid pFDU301A"/>
</dbReference>
<geneLocation type="plasmid" evidence="2">
    <name>pfdu301a</name>
</geneLocation>
<protein>
    <submittedName>
        <fullName evidence="1">Uncharacterized protein</fullName>
    </submittedName>
</protein>
<sequence>MSVFSDKVKEFAAELIQNDKKDDETAFLEAAKRIEAMRKFKLTDFKDAKDLLQEEELKLYKQKEKNGKVIEKSVIETIETAVKLVEKARELRRVNSRLTSKVDTNILNATPFYPGRSKKLIDQGKKQGYITFEQEGVRKLTYHNDMGLLLTLNDAKTLFALFALWDDQGQNSWLSFTEYQLLDKMNMGYGGRQYQMLRDSLEKLRNTSVVFQDAYDIKTGTRYVTERFNLIIADREFVDEDQSGRVRSRKYEIQFSPHIYESIENGYYSLISLALWDELRTDTSKAIYSMISGIGNMANKEEYIREDQTYLLPINVVYKQLKLESPKPVRNKEVVERACEDLVNAEVIEKFYFMGSEKGNRVHSLVIKPSEWLINILSRTKQKPLINGEQLNLPIN</sequence>
<evidence type="ECO:0000313" key="1">
    <source>
        <dbReference type="EMBL" id="QJX80994.1"/>
    </source>
</evidence>
<keyword evidence="1" id="KW-0614">Plasmid</keyword>
<proteinExistence type="predicted"/>
<evidence type="ECO:0000313" key="2">
    <source>
        <dbReference type="Proteomes" id="UP000501076"/>
    </source>
</evidence>
<gene>
    <name evidence="1" type="ORF">FDZ14_33430</name>
</gene>
<reference evidence="1 2" key="1">
    <citation type="submission" date="2019-10" db="EMBL/GenBank/DDBJ databases">
        <title>Complete genome sequences for adaption low water activity.</title>
        <authorList>
            <person name="Zhao L."/>
            <person name="Zhong J."/>
        </authorList>
    </citation>
    <scope>NUCLEOTIDE SEQUENCE [LARGE SCALE GENOMIC DNA]</scope>
    <source>
        <strain evidence="1 2">FDU301</strain>
        <plasmid evidence="2">pfdu301a</plasmid>
    </source>
</reference>
<dbReference type="RefSeq" id="WP_171778993.1">
    <property type="nucleotide sequence ID" value="NZ_CP045273.1"/>
</dbReference>
<dbReference type="InterPro" id="IPR018777">
    <property type="entry name" value="Replication_initiator_prot_A"/>
</dbReference>
<name>A0A6M6E642_PRIMG</name>
<dbReference type="EMBL" id="CP045273">
    <property type="protein sequence ID" value="QJX80994.1"/>
    <property type="molecule type" value="Genomic_DNA"/>
</dbReference>
<dbReference type="Pfam" id="PF10134">
    <property type="entry name" value="RPA"/>
    <property type="match status" value="1"/>
</dbReference>
<dbReference type="AlphaFoldDB" id="A0A6M6E642"/>